<name>A0A179GW28_PURLI</name>
<feature type="domain" description="RmlD-like substrate binding" evidence="1">
    <location>
        <begin position="8"/>
        <end position="177"/>
    </location>
</feature>
<dbReference type="GO" id="GO:0048270">
    <property type="term" value="F:methionine adenosyltransferase regulator activity"/>
    <property type="evidence" value="ECO:0007669"/>
    <property type="project" value="TreeGrafter"/>
</dbReference>
<gene>
    <name evidence="2" type="ORF">VFPBJ_04751</name>
</gene>
<dbReference type="Proteomes" id="UP000078240">
    <property type="component" value="Unassembled WGS sequence"/>
</dbReference>
<dbReference type="GO" id="GO:0048269">
    <property type="term" value="C:methionine adenosyltransferase complex"/>
    <property type="evidence" value="ECO:0007669"/>
    <property type="project" value="TreeGrafter"/>
</dbReference>
<accession>A0A179GW28</accession>
<dbReference type="InterPro" id="IPR036291">
    <property type="entry name" value="NAD(P)-bd_dom_sf"/>
</dbReference>
<organism evidence="2 3">
    <name type="scientific">Purpureocillium lilacinum</name>
    <name type="common">Paecilomyces lilacinus</name>
    <dbReference type="NCBI Taxonomy" id="33203"/>
    <lineage>
        <taxon>Eukaryota</taxon>
        <taxon>Fungi</taxon>
        <taxon>Dikarya</taxon>
        <taxon>Ascomycota</taxon>
        <taxon>Pezizomycotina</taxon>
        <taxon>Sordariomycetes</taxon>
        <taxon>Hypocreomycetidae</taxon>
        <taxon>Hypocreales</taxon>
        <taxon>Ophiocordycipitaceae</taxon>
        <taxon>Purpureocillium</taxon>
    </lineage>
</organism>
<evidence type="ECO:0000313" key="3">
    <source>
        <dbReference type="Proteomes" id="UP000078240"/>
    </source>
</evidence>
<protein>
    <recommendedName>
        <fullName evidence="1">RmlD-like substrate binding domain-containing protein</fullName>
    </recommendedName>
</protein>
<dbReference type="EMBL" id="LSBH01000003">
    <property type="protein sequence ID" value="OAQ82167.1"/>
    <property type="molecule type" value="Genomic_DNA"/>
</dbReference>
<sequence>MASFPPRFLIWGGSGWLAGLLEDLLKKQGKEVFTTTVRMEDPIETGKELQRVRPTHVLNCAGCTGRPNVDWCEGHKADTVRSNVIGVLSLADQCLRSNIHCTVFATGCIYQYDDTHPIGGPGFTEDDAPNFAGSFYSMTKGHVEPILSSYGNCLILRLRMPVSDDLHPRNFVTKIITYEHVVDIPNSNTILHDLLPASLVLAEHKDVGVYNFTNPGAISHNEVLGLFKEIVRPDLTWQNFSLEEQAKVIKAGRSNCELDVTKIVTKLGEYGYEIPEVHEAYRACFERMKIAGIK</sequence>
<dbReference type="GO" id="GO:0006556">
    <property type="term" value="P:S-adenosylmethionine biosynthetic process"/>
    <property type="evidence" value="ECO:0007669"/>
    <property type="project" value="TreeGrafter"/>
</dbReference>
<evidence type="ECO:0000259" key="1">
    <source>
        <dbReference type="Pfam" id="PF04321"/>
    </source>
</evidence>
<dbReference type="PANTHER" id="PTHR10491">
    <property type="entry name" value="DTDP-4-DEHYDRORHAMNOSE REDUCTASE"/>
    <property type="match status" value="1"/>
</dbReference>
<dbReference type="AlphaFoldDB" id="A0A179GW28"/>
<dbReference type="CDD" id="cd05254">
    <property type="entry name" value="dTDP_HR_like_SDR_e"/>
    <property type="match status" value="1"/>
</dbReference>
<dbReference type="Pfam" id="PF04321">
    <property type="entry name" value="RmlD_sub_bind"/>
    <property type="match status" value="1"/>
</dbReference>
<dbReference type="InterPro" id="IPR005913">
    <property type="entry name" value="dTDP_dehydrorham_reduct"/>
</dbReference>
<dbReference type="Gene3D" id="3.40.50.720">
    <property type="entry name" value="NAD(P)-binding Rossmann-like Domain"/>
    <property type="match status" value="1"/>
</dbReference>
<dbReference type="PANTHER" id="PTHR10491:SF4">
    <property type="entry name" value="METHIONINE ADENOSYLTRANSFERASE 2 SUBUNIT BETA"/>
    <property type="match status" value="1"/>
</dbReference>
<reference evidence="2 3" key="1">
    <citation type="submission" date="2016-01" db="EMBL/GenBank/DDBJ databases">
        <title>Biosynthesis of antibiotic leucinostatins and their inhibition on Phytophthora in bio-control Purpureocillium lilacinum.</title>
        <authorList>
            <person name="Wang G."/>
            <person name="Liu Z."/>
            <person name="Lin R."/>
            <person name="Li E."/>
            <person name="Mao Z."/>
            <person name="Ling J."/>
            <person name="Yin W."/>
            <person name="Xie B."/>
        </authorList>
    </citation>
    <scope>NUCLEOTIDE SEQUENCE [LARGE SCALE GENOMIC DNA]</scope>
    <source>
        <strain evidence="2">PLBJ-1</strain>
    </source>
</reference>
<dbReference type="InterPro" id="IPR029903">
    <property type="entry name" value="RmlD-like-bd"/>
</dbReference>
<proteinExistence type="predicted"/>
<evidence type="ECO:0000313" key="2">
    <source>
        <dbReference type="EMBL" id="OAQ82167.1"/>
    </source>
</evidence>
<dbReference type="SUPFAM" id="SSF51735">
    <property type="entry name" value="NAD(P)-binding Rossmann-fold domains"/>
    <property type="match status" value="1"/>
</dbReference>
<comment type="caution">
    <text evidence="2">The sequence shown here is derived from an EMBL/GenBank/DDBJ whole genome shotgun (WGS) entry which is preliminary data.</text>
</comment>